<evidence type="ECO:0000313" key="2">
    <source>
        <dbReference type="EMBL" id="TWG14368.1"/>
    </source>
</evidence>
<dbReference type="Proteomes" id="UP000320239">
    <property type="component" value="Unassembled WGS sequence"/>
</dbReference>
<evidence type="ECO:0000256" key="1">
    <source>
        <dbReference type="SAM" id="MobiDB-lite"/>
    </source>
</evidence>
<comment type="caution">
    <text evidence="2">The sequence shown here is derived from an EMBL/GenBank/DDBJ whole genome shotgun (WGS) entry which is preliminary data.</text>
</comment>
<dbReference type="OrthoDB" id="4334464at2"/>
<dbReference type="EMBL" id="VIWY01000004">
    <property type="protein sequence ID" value="TWG14368.1"/>
    <property type="molecule type" value="Genomic_DNA"/>
</dbReference>
<gene>
    <name evidence="2" type="ORF">FHX34_104668</name>
</gene>
<keyword evidence="3" id="KW-1185">Reference proteome</keyword>
<name>A0A561VS05_ACTTI</name>
<organism evidence="2 3">
    <name type="scientific">Actinoplanes teichomyceticus</name>
    <dbReference type="NCBI Taxonomy" id="1867"/>
    <lineage>
        <taxon>Bacteria</taxon>
        <taxon>Bacillati</taxon>
        <taxon>Actinomycetota</taxon>
        <taxon>Actinomycetes</taxon>
        <taxon>Micromonosporales</taxon>
        <taxon>Micromonosporaceae</taxon>
        <taxon>Actinoplanes</taxon>
    </lineage>
</organism>
<dbReference type="RefSeq" id="WP_122980346.1">
    <property type="nucleotide sequence ID" value="NZ_BOMX01000082.1"/>
</dbReference>
<dbReference type="AlphaFoldDB" id="A0A561VS05"/>
<reference evidence="2 3" key="1">
    <citation type="submission" date="2019-06" db="EMBL/GenBank/DDBJ databases">
        <title>Sequencing the genomes of 1000 actinobacteria strains.</title>
        <authorList>
            <person name="Klenk H.-P."/>
        </authorList>
    </citation>
    <scope>NUCLEOTIDE SEQUENCE [LARGE SCALE GENOMIC DNA]</scope>
    <source>
        <strain evidence="2 3">DSM 43866</strain>
    </source>
</reference>
<protein>
    <submittedName>
        <fullName evidence="2">Uncharacterized protein</fullName>
    </submittedName>
</protein>
<evidence type="ECO:0000313" key="3">
    <source>
        <dbReference type="Proteomes" id="UP000320239"/>
    </source>
</evidence>
<feature type="region of interest" description="Disordered" evidence="1">
    <location>
        <begin position="50"/>
        <end position="89"/>
    </location>
</feature>
<accession>A0A561VS05</accession>
<sequence length="89" mass="9641">MVTTVATTPDTGMIAEVHRDLAQRDLWPSVQLTGAAINLNRIGAWIDGRPHGRTRTSHVAALRPGSDDLRRPTPDGTGQPPLVRQALQL</sequence>
<proteinExistence type="predicted"/>